<proteinExistence type="evidence at transcript level"/>
<evidence type="ECO:0000313" key="5">
    <source>
        <dbReference type="EMBL" id="LAC22551.1"/>
    </source>
</evidence>
<dbReference type="Pfam" id="PF08434">
    <property type="entry name" value="CLCA"/>
    <property type="match status" value="2"/>
</dbReference>
<evidence type="ECO:0000259" key="3">
    <source>
        <dbReference type="PROSITE" id="PS50234"/>
    </source>
</evidence>
<evidence type="ECO:0000256" key="1">
    <source>
        <dbReference type="SAM" id="MobiDB-lite"/>
    </source>
</evidence>
<evidence type="ECO:0000313" key="4">
    <source>
        <dbReference type="EMBL" id="LAB69044.1"/>
    </source>
</evidence>
<dbReference type="InterPro" id="IPR002035">
    <property type="entry name" value="VWF_A"/>
</dbReference>
<reference evidence="5" key="1">
    <citation type="submission" date="2017-11" db="EMBL/GenBank/DDBJ databases">
        <title>The sensing device of the deep-sea amphipod.</title>
        <authorList>
            <person name="Kobayashi H."/>
            <person name="Nagahama T."/>
            <person name="Arai W."/>
            <person name="Sasagawa Y."/>
            <person name="Umeda M."/>
            <person name="Hayashi T."/>
            <person name="Nikaido I."/>
            <person name="Watanabe H."/>
            <person name="Oguri K."/>
            <person name="Kitazato H."/>
            <person name="Fujioka K."/>
            <person name="Kido Y."/>
            <person name="Takami H."/>
        </authorList>
    </citation>
    <scope>NUCLEOTIDE SEQUENCE</scope>
    <source>
        <tissue evidence="5">Whole body</tissue>
    </source>
</reference>
<feature type="transmembrane region" description="Helical" evidence="2">
    <location>
        <begin position="52"/>
        <end position="70"/>
    </location>
</feature>
<dbReference type="Gene3D" id="3.40.50.410">
    <property type="entry name" value="von Willebrand factor, type A domain"/>
    <property type="match status" value="1"/>
</dbReference>
<dbReference type="EMBL" id="IACT01003303">
    <property type="protein sequence ID" value="LAC22551.1"/>
    <property type="molecule type" value="mRNA"/>
</dbReference>
<dbReference type="EMBL" id="IACF01003428">
    <property type="protein sequence ID" value="LAB69044.1"/>
    <property type="molecule type" value="mRNA"/>
</dbReference>
<feature type="region of interest" description="Disordered" evidence="1">
    <location>
        <begin position="1083"/>
        <end position="1114"/>
    </location>
</feature>
<feature type="region of interest" description="Disordered" evidence="1">
    <location>
        <begin position="1217"/>
        <end position="1265"/>
    </location>
</feature>
<feature type="compositionally biased region" description="Low complexity" evidence="1">
    <location>
        <begin position="1244"/>
        <end position="1255"/>
    </location>
</feature>
<dbReference type="CDD" id="cd00198">
    <property type="entry name" value="vWFA"/>
    <property type="match status" value="1"/>
</dbReference>
<accession>A0A2P2I4U3</accession>
<dbReference type="InterPro" id="IPR036465">
    <property type="entry name" value="vWFA_dom_sf"/>
</dbReference>
<dbReference type="AlphaFoldDB" id="A0A2P2I4U3"/>
<name>A0A2P2I4U3_9CRUS</name>
<protein>
    <submittedName>
        <fullName evidence="4">Calcium-activated chloride channel regulator 2-like</fullName>
    </submittedName>
</protein>
<feature type="transmembrane region" description="Helical" evidence="2">
    <location>
        <begin position="963"/>
        <end position="988"/>
    </location>
</feature>
<organism evidence="4">
    <name type="scientific">Hirondellea gigas</name>
    <dbReference type="NCBI Taxonomy" id="1518452"/>
    <lineage>
        <taxon>Eukaryota</taxon>
        <taxon>Metazoa</taxon>
        <taxon>Ecdysozoa</taxon>
        <taxon>Arthropoda</taxon>
        <taxon>Crustacea</taxon>
        <taxon>Multicrustacea</taxon>
        <taxon>Malacostraca</taxon>
        <taxon>Eumalacostraca</taxon>
        <taxon>Peracarida</taxon>
        <taxon>Amphipoda</taxon>
        <taxon>Amphilochidea</taxon>
        <taxon>Lysianassida</taxon>
        <taxon>Lysianassidira</taxon>
        <taxon>Lysianassoidea</taxon>
        <taxon>Lysianassidae</taxon>
        <taxon>Hirondellea</taxon>
    </lineage>
</organism>
<feature type="domain" description="VWFA" evidence="3">
    <location>
        <begin position="313"/>
        <end position="518"/>
    </location>
</feature>
<sequence>MSSANKQTEIIRRSKLREIEEKKNWNSLSSSRTNNNCYKQKPTTTMKWSSSLWWWGTTTLLFVVVILGGARVSGQELKLVDNGYEGLVVTITDDIPQQHCKRIIHGLKTVLGQFSSQLYTITGGRASLRQVTVALPRSWRTDTLSCSLLQPLIAVAPPIRPHIYVTKPHPVFGSRPWAQQSQGCGRQGDRIQLGADILGAASNDTHAYTARLFLAEWAKFRWGVFEEHGHYGDPLYPPLYRDPTTHRLRANECSDPTQAQTPFCNAHQHVPEAPTKHNALCGGRPAWDIIMQSEDFANDRNLARNMTGHLTPSFRFVQESAPRFVLAVEDTAIMNMQRRWEFVRKAVRRVAVYDIPDGAHVALVVFNSVARTVAPLSKMDSVSDVRQRVGSSLPRNPSTVPESHKCVLCGLQEALRALDSDSIGAAGANIILITTGAGAATHHQMDEMIRLIKTRRVHVTPVLYPLTERPGSSSLSDTHSLEPLVHASGPGSRTFTVMDEGVGNDSKVSMLVALMDALLAAVRLSGPVNAVDTPVIVENAAYPGGIASMSTGTFALDDSLGPDVRFSVYYYDLNHVGNAIQLTTPTGHVMVSVNTQEEDGDANVIFVNIPKAERGVWRYKVENRADSHQGLHVQVTALPSTTRHLNIHVWTSNDGAELNPSDPSQPTILFAEVKEGDNPIMKAHVVAKLQRLGTNTTGSGYKPTFIELFDNGIGDPDITAGDSIYSRYLPQMLFFPGHYELTVVATYNNGLAKIPAVDSLGRRARMEGDHEVSKCCGSVISYKHVKPVAPFSRQVPYGVLSVAKEASERDVFPPSRIFDLRANVNETTRLVALRWTAPGDDYDWGRANFYEAVMANSWIQARAMDGEQISDLPTPNTVPNEQMMTLDVTKYDQIIYVTIRAVDSAGNRGGVSNVATLLVPHPPTTLPPPMTFPQNIHPSVSTEPRGRGVTQPIRLAGLALEDIAVIGGVLGGFIIVVAVFAVVCVCHLKRRRKHSHKKENIDRIEASRNVMVKSNSAVVIDHEESHDSADSTVKDADALKPVRPLSPVQSWAPSKLLAEHERRFSVTSGPVVQQQNHTLEYNASMHDPYPDVTLTGTHSYPSSQTPSTTHSDPPAYQPPFAEGYAPYPYQYAAGYSHEDLPPYTPGLSSQSSQASTAYAHEVPQPALGEASYSQDMQAFHSNEMPAFVSDNYNAAQPTMYAPYPDDPNIRPMIPTRTKVPPPVAPKPQGQRVPVAPPVVPTTQSNGSMGSPSNMGEPKRRNVTQV</sequence>
<dbReference type="SUPFAM" id="SSF53300">
    <property type="entry name" value="vWA-like"/>
    <property type="match status" value="1"/>
</dbReference>
<keyword evidence="2" id="KW-0472">Membrane</keyword>
<dbReference type="GO" id="GO:0032991">
    <property type="term" value="C:protein-containing complex"/>
    <property type="evidence" value="ECO:0007669"/>
    <property type="project" value="UniProtKB-ARBA"/>
</dbReference>
<feature type="compositionally biased region" description="Polar residues" evidence="1">
    <location>
        <begin position="1094"/>
        <end position="1111"/>
    </location>
</feature>
<keyword evidence="2" id="KW-0812">Transmembrane</keyword>
<dbReference type="Pfam" id="PF00092">
    <property type="entry name" value="VWA"/>
    <property type="match status" value="1"/>
</dbReference>
<dbReference type="PROSITE" id="PS50234">
    <property type="entry name" value="VWFA"/>
    <property type="match status" value="1"/>
</dbReference>
<keyword evidence="2" id="KW-1133">Transmembrane helix</keyword>
<dbReference type="InterPro" id="IPR013642">
    <property type="entry name" value="CLCA_N"/>
</dbReference>
<reference evidence="4" key="2">
    <citation type="journal article" date="2018" name="Biosci. Biotechnol. Biochem.">
        <title>Polysaccharide hydrolase of the hadal zone amphipods Hirondellea gigas.</title>
        <authorList>
            <person name="Kobayashi H."/>
            <person name="Nagahama T."/>
            <person name="Arai W."/>
            <person name="Sasagawa Y."/>
            <person name="Umeda M."/>
            <person name="Hayashi T."/>
            <person name="Nikaido I."/>
            <person name="Watanabe H."/>
            <person name="Oguri K."/>
            <person name="Kitazato H."/>
            <person name="Fujioka K."/>
            <person name="Kido Y."/>
            <person name="Takami H."/>
        </authorList>
    </citation>
    <scope>NUCLEOTIDE SEQUENCE</scope>
    <source>
        <tissue evidence="4">Whole body</tissue>
    </source>
</reference>
<evidence type="ECO:0000256" key="2">
    <source>
        <dbReference type="SAM" id="Phobius"/>
    </source>
</evidence>